<keyword evidence="2" id="KW-1185">Reference proteome</keyword>
<dbReference type="STRING" id="118168.MC7420_6406"/>
<evidence type="ECO:0008006" key="3">
    <source>
        <dbReference type="Google" id="ProtNLM"/>
    </source>
</evidence>
<dbReference type="EMBL" id="DS989848">
    <property type="protein sequence ID" value="EDX75751.1"/>
    <property type="molecule type" value="Genomic_DNA"/>
</dbReference>
<sequence>MIGTLGILILAKQNQIIPKVKPLLDAMMTEAQYWVNESLYDNVLQTVSEDEIE</sequence>
<accession>B4VR28</accession>
<protein>
    <recommendedName>
        <fullName evidence="3">DUF3368 domain-containing protein</fullName>
    </recommendedName>
</protein>
<name>B4VR28_9CYAN</name>
<evidence type="ECO:0000313" key="1">
    <source>
        <dbReference type="EMBL" id="EDX75751.1"/>
    </source>
</evidence>
<dbReference type="Proteomes" id="UP000003835">
    <property type="component" value="Unassembled WGS sequence"/>
</dbReference>
<dbReference type="Pfam" id="PF11848">
    <property type="entry name" value="DUF3368"/>
    <property type="match status" value="1"/>
</dbReference>
<dbReference type="AlphaFoldDB" id="B4VR28"/>
<gene>
    <name evidence="1" type="ORF">MC7420_6406</name>
</gene>
<dbReference type="InterPro" id="IPR021799">
    <property type="entry name" value="PIN-like_prokaryotic"/>
</dbReference>
<dbReference type="RefSeq" id="WP_006100889.1">
    <property type="nucleotide sequence ID" value="NZ_DS989848.1"/>
</dbReference>
<reference evidence="1 2" key="1">
    <citation type="submission" date="2008-07" db="EMBL/GenBank/DDBJ databases">
        <authorList>
            <person name="Tandeau de Marsac N."/>
            <person name="Ferriera S."/>
            <person name="Johnson J."/>
            <person name="Kravitz S."/>
            <person name="Beeson K."/>
            <person name="Sutton G."/>
            <person name="Rogers Y.-H."/>
            <person name="Friedman R."/>
            <person name="Frazier M."/>
            <person name="Venter J.C."/>
        </authorList>
    </citation>
    <scope>NUCLEOTIDE SEQUENCE [LARGE SCALE GENOMIC DNA]</scope>
    <source>
        <strain evidence="1 2">PCC 7420</strain>
    </source>
</reference>
<evidence type="ECO:0000313" key="2">
    <source>
        <dbReference type="Proteomes" id="UP000003835"/>
    </source>
</evidence>
<organism evidence="1 2">
    <name type="scientific">Coleofasciculus chthonoplastes PCC 7420</name>
    <dbReference type="NCBI Taxonomy" id="118168"/>
    <lineage>
        <taxon>Bacteria</taxon>
        <taxon>Bacillati</taxon>
        <taxon>Cyanobacteriota</taxon>
        <taxon>Cyanophyceae</taxon>
        <taxon>Coleofasciculales</taxon>
        <taxon>Coleofasciculaceae</taxon>
        <taxon>Coleofasciculus</taxon>
    </lineage>
</organism>
<dbReference type="eggNOG" id="COG2405">
    <property type="taxonomic scope" value="Bacteria"/>
</dbReference>
<proteinExistence type="predicted"/>
<dbReference type="HOGENOM" id="CLU_115769_3_1_3"/>